<evidence type="ECO:0000313" key="8">
    <source>
        <dbReference type="EMBL" id="OQP86922.1"/>
    </source>
</evidence>
<evidence type="ECO:0000256" key="2">
    <source>
        <dbReference type="ARBA" id="ARBA00022605"/>
    </source>
</evidence>
<dbReference type="InterPro" id="IPR005697">
    <property type="entry name" value="HST_MetA"/>
</dbReference>
<name>A0A1Q9ALF1_9HYPH</name>
<gene>
    <name evidence="5" type="primary">metAA</name>
    <name evidence="7" type="ORF">BJF92_20190</name>
    <name evidence="8" type="ORF">BTR14_08285</name>
</gene>
<feature type="binding site" evidence="5">
    <location>
        <position position="192"/>
    </location>
    <ligand>
        <name>substrate</name>
    </ligand>
</feature>
<reference evidence="8" key="2">
    <citation type="submission" date="2016-12" db="EMBL/GenBank/DDBJ databases">
        <authorList>
            <person name="Zhang X."/>
            <person name="Zhao J."/>
        </authorList>
    </citation>
    <scope>NUCLEOTIDE SEQUENCE</scope>
    <source>
        <strain evidence="8">RD15</strain>
    </source>
</reference>
<dbReference type="NCBIfam" id="TIGR01001">
    <property type="entry name" value="metA"/>
    <property type="match status" value="1"/>
</dbReference>
<feature type="active site" description="Acyl-thioester intermediate" evidence="5 6">
    <location>
        <position position="142"/>
    </location>
</feature>
<dbReference type="STRING" id="1672749.BJF92_20190"/>
<dbReference type="RefSeq" id="WP_075634202.1">
    <property type="nucleotide sequence ID" value="NZ_MKIO01000024.1"/>
</dbReference>
<dbReference type="GO" id="GO:0005737">
    <property type="term" value="C:cytoplasm"/>
    <property type="evidence" value="ECO:0007669"/>
    <property type="project" value="UniProtKB-SubCell"/>
</dbReference>
<evidence type="ECO:0000313" key="9">
    <source>
        <dbReference type="Proteomes" id="UP000186143"/>
    </source>
</evidence>
<keyword evidence="1 5" id="KW-0963">Cytoplasm</keyword>
<evidence type="ECO:0000313" key="7">
    <source>
        <dbReference type="EMBL" id="OLP56123.1"/>
    </source>
</evidence>
<keyword evidence="5" id="KW-0486">Methionine biosynthesis</keyword>
<dbReference type="EC" id="2.3.1.31" evidence="5"/>
<keyword evidence="4 5" id="KW-0012">Acyltransferase</keyword>
<dbReference type="OrthoDB" id="9772423at2"/>
<protein>
    <recommendedName>
        <fullName evidence="5">Homoserine O-acetyltransferase</fullName>
        <shortName evidence="5">HAT</shortName>
        <ecNumber evidence="5">2.3.1.31</ecNumber>
    </recommendedName>
    <alternativeName>
        <fullName evidence="5">Homoserine transacetylase</fullName>
        <shortName evidence="5">HTA</shortName>
    </alternativeName>
</protein>
<evidence type="ECO:0000313" key="10">
    <source>
        <dbReference type="Proteomes" id="UP000192652"/>
    </source>
</evidence>
<feature type="active site" description="Proton acceptor" evidence="5">
    <location>
        <position position="235"/>
    </location>
</feature>
<organism evidence="7 9">
    <name type="scientific">Xaviernesmea rhizosphaerae</name>
    <dbReference type="NCBI Taxonomy" id="1672749"/>
    <lineage>
        <taxon>Bacteria</taxon>
        <taxon>Pseudomonadati</taxon>
        <taxon>Pseudomonadota</taxon>
        <taxon>Alphaproteobacteria</taxon>
        <taxon>Hyphomicrobiales</taxon>
        <taxon>Rhizobiaceae</taxon>
        <taxon>Rhizobium/Agrobacterium group</taxon>
        <taxon>Xaviernesmea</taxon>
    </lineage>
</organism>
<keyword evidence="10" id="KW-1185">Reference proteome</keyword>
<dbReference type="AlphaFoldDB" id="A0A1Q9ALF1"/>
<dbReference type="SUPFAM" id="SSF52317">
    <property type="entry name" value="Class I glutamine amidotransferase-like"/>
    <property type="match status" value="1"/>
</dbReference>
<dbReference type="GO" id="GO:0008899">
    <property type="term" value="F:homoserine O-succinyltransferase activity"/>
    <property type="evidence" value="ECO:0007669"/>
    <property type="project" value="UniProtKB-UniRule"/>
</dbReference>
<comment type="function">
    <text evidence="5">Transfers an acetyl group from acetyl-CoA to L-homoserine, forming acetyl-L-homoserine.</text>
</comment>
<comment type="caution">
    <text evidence="7">The sequence shown here is derived from an EMBL/GenBank/DDBJ whole genome shotgun (WGS) entry which is preliminary data.</text>
</comment>
<evidence type="ECO:0000256" key="3">
    <source>
        <dbReference type="ARBA" id="ARBA00022679"/>
    </source>
</evidence>
<dbReference type="EMBL" id="MKIO01000024">
    <property type="protein sequence ID" value="OLP56123.1"/>
    <property type="molecule type" value="Genomic_DNA"/>
</dbReference>
<accession>A0A1Q9ALF1</accession>
<feature type="binding site" evidence="5">
    <location>
        <position position="249"/>
    </location>
    <ligand>
        <name>substrate</name>
    </ligand>
</feature>
<comment type="catalytic activity">
    <reaction evidence="5">
        <text>L-homoserine + acetyl-CoA = O-acetyl-L-homoserine + CoA</text>
        <dbReference type="Rhea" id="RHEA:13701"/>
        <dbReference type="ChEBI" id="CHEBI:57287"/>
        <dbReference type="ChEBI" id="CHEBI:57288"/>
        <dbReference type="ChEBI" id="CHEBI:57476"/>
        <dbReference type="ChEBI" id="CHEBI:57716"/>
        <dbReference type="EC" id="2.3.1.31"/>
    </reaction>
</comment>
<feature type="active site" evidence="5">
    <location>
        <position position="237"/>
    </location>
</feature>
<dbReference type="InterPro" id="IPR029062">
    <property type="entry name" value="Class_I_gatase-like"/>
</dbReference>
<reference evidence="8 10" key="3">
    <citation type="journal article" date="2017" name="Antonie Van Leeuwenhoek">
        <title>Rhizobium rhizosphaerae sp. nov., a novel species isolated from rice rhizosphere.</title>
        <authorList>
            <person name="Zhao J.J."/>
            <person name="Zhang J."/>
            <person name="Zhang R.J."/>
            <person name="Zhang C.W."/>
            <person name="Yin H.Q."/>
            <person name="Zhang X.X."/>
        </authorList>
    </citation>
    <scope>NUCLEOTIDE SEQUENCE [LARGE SCALE GENOMIC DNA]</scope>
    <source>
        <strain evidence="8 10">RD15</strain>
    </source>
</reference>
<dbReference type="Gene3D" id="3.40.50.880">
    <property type="match status" value="1"/>
</dbReference>
<comment type="pathway">
    <text evidence="5">Amino-acid biosynthesis; L-methionine biosynthesis via de novo pathway; O-acetyl-L-homoserine from L-homoserine: step 1/1.</text>
</comment>
<dbReference type="PANTHER" id="PTHR20919">
    <property type="entry name" value="HOMOSERINE O-SUCCINYLTRANSFERASE"/>
    <property type="match status" value="1"/>
</dbReference>
<evidence type="ECO:0000256" key="6">
    <source>
        <dbReference type="PIRSR" id="PIRSR000450-1"/>
    </source>
</evidence>
<feature type="site" description="Important for substrate specificity" evidence="5">
    <location>
        <position position="192"/>
    </location>
</feature>
<sequence length="325" mass="37321">MPIKIPDTLPAFQTLVKEGVRVMTETVAIRQDIRPLQIGLLNLMPNKIRTEVQMARLVGASPLQVEFSLIRVGGHKAKNTSEDHLLAFYETWDEVRHRKFDGLIVTGAPVETLAYEDVTYWQEMQRIFDWTQTNVHSTLNICWGAMAAIYHFHGVPKHALKEKAFGVYRHQNRNPASVYLNGFSDDFQIPVSRWTEVRRADIEKVPGLNILMDSDEMGVCLVQEDAGNRLYMFNHVEYDSTSLQEEYERDVQSGVPIRMPHNYFPHNDPTLPPPNRWRSHAHLFFGNWINDIYQTTPYQLAEIGKDRAPLSRPVDLPPLAVGGRC</sequence>
<feature type="site" description="Important for acyl-CoA specificity" evidence="5">
    <location>
        <position position="111"/>
    </location>
</feature>
<dbReference type="GO" id="GO:0019281">
    <property type="term" value="P:L-methionine biosynthetic process from homoserine via O-succinyl-L-homoserine and cystathionine"/>
    <property type="evidence" value="ECO:0007669"/>
    <property type="project" value="InterPro"/>
</dbReference>
<evidence type="ECO:0000256" key="5">
    <source>
        <dbReference type="HAMAP-Rule" id="MF_00295"/>
    </source>
</evidence>
<comment type="similarity">
    <text evidence="5">Belongs to the MetA family.</text>
</comment>
<proteinExistence type="inferred from homology"/>
<evidence type="ECO:0000256" key="1">
    <source>
        <dbReference type="ARBA" id="ARBA00022490"/>
    </source>
</evidence>
<dbReference type="HAMAP" id="MF_00295">
    <property type="entry name" value="MetA_acyltransf"/>
    <property type="match status" value="1"/>
</dbReference>
<dbReference type="EMBL" id="MSPX01000005">
    <property type="protein sequence ID" value="OQP86922.1"/>
    <property type="molecule type" value="Genomic_DNA"/>
</dbReference>
<reference evidence="7 9" key="1">
    <citation type="submission" date="2016-09" db="EMBL/GenBank/DDBJ databases">
        <title>Rhizobium sp. nov., a novel species isolated from the rice rhizosphere.</title>
        <authorList>
            <person name="Zhao J."/>
            <person name="Zhang X."/>
        </authorList>
    </citation>
    <scope>NUCLEOTIDE SEQUENCE [LARGE SCALE GENOMIC DNA]</scope>
    <source>
        <strain evidence="7 9">MH17</strain>
    </source>
</reference>
<keyword evidence="2 5" id="KW-0028">Amino-acid biosynthesis</keyword>
<dbReference type="PANTHER" id="PTHR20919:SF0">
    <property type="entry name" value="HOMOSERINE O-SUCCINYLTRANSFERASE"/>
    <property type="match status" value="1"/>
</dbReference>
<dbReference type="CDD" id="cd03131">
    <property type="entry name" value="GATase1_HTS"/>
    <property type="match status" value="1"/>
</dbReference>
<dbReference type="UniPathway" id="UPA00051">
    <property type="reaction ID" value="UER00074"/>
</dbReference>
<dbReference type="Proteomes" id="UP000186143">
    <property type="component" value="Unassembled WGS sequence"/>
</dbReference>
<dbReference type="GO" id="GO:0004414">
    <property type="term" value="F:homoserine O-acetyltransferase activity"/>
    <property type="evidence" value="ECO:0007669"/>
    <property type="project" value="UniProtKB-EC"/>
</dbReference>
<dbReference type="Pfam" id="PF04204">
    <property type="entry name" value="HTS"/>
    <property type="match status" value="1"/>
</dbReference>
<dbReference type="Proteomes" id="UP000192652">
    <property type="component" value="Unassembled WGS sequence"/>
</dbReference>
<evidence type="ECO:0000256" key="4">
    <source>
        <dbReference type="ARBA" id="ARBA00023315"/>
    </source>
</evidence>
<comment type="subcellular location">
    <subcellularLocation>
        <location evidence="5">Cytoplasm</location>
    </subcellularLocation>
</comment>
<comment type="caution">
    <text evidence="5">Lacks conserved residue(s) required for the propagation of feature annotation.</text>
</comment>
<dbReference type="InterPro" id="IPR033752">
    <property type="entry name" value="MetA_family"/>
</dbReference>
<feature type="binding site" evidence="5">
    <location>
        <position position="163"/>
    </location>
    <ligand>
        <name>substrate</name>
    </ligand>
</feature>
<dbReference type="PIRSF" id="PIRSF000450">
    <property type="entry name" value="H_ser_succinyltr"/>
    <property type="match status" value="1"/>
</dbReference>
<keyword evidence="3 5" id="KW-0808">Transferase</keyword>